<dbReference type="SUPFAM" id="SSF52540">
    <property type="entry name" value="P-loop containing nucleoside triphosphate hydrolases"/>
    <property type="match status" value="1"/>
</dbReference>
<evidence type="ECO:0000313" key="3">
    <source>
        <dbReference type="EMBL" id="BFO18752.1"/>
    </source>
</evidence>
<protein>
    <recommendedName>
        <fullName evidence="4">ATP-binding cassette domain-containing protein</fullName>
    </recommendedName>
</protein>
<evidence type="ECO:0000259" key="1">
    <source>
        <dbReference type="Pfam" id="PF00005"/>
    </source>
</evidence>
<evidence type="ECO:0008006" key="4">
    <source>
        <dbReference type="Google" id="ProtNLM"/>
    </source>
</evidence>
<dbReference type="AlphaFoldDB" id="A0AAT9HMR2"/>
<dbReference type="GO" id="GO:0005886">
    <property type="term" value="C:plasma membrane"/>
    <property type="evidence" value="ECO:0007669"/>
    <property type="project" value="TreeGrafter"/>
</dbReference>
<dbReference type="GO" id="GO:0022857">
    <property type="term" value="F:transmembrane transporter activity"/>
    <property type="evidence" value="ECO:0007669"/>
    <property type="project" value="TreeGrafter"/>
</dbReference>
<organism evidence="3">
    <name type="scientific">Streptomyces haneummycinicus</name>
    <dbReference type="NCBI Taxonomy" id="3074435"/>
    <lineage>
        <taxon>Bacteria</taxon>
        <taxon>Bacillati</taxon>
        <taxon>Actinomycetota</taxon>
        <taxon>Actinomycetes</taxon>
        <taxon>Kitasatosporales</taxon>
        <taxon>Streptomycetaceae</taxon>
        <taxon>Streptomyces</taxon>
    </lineage>
</organism>
<dbReference type="InterPro" id="IPR015854">
    <property type="entry name" value="ABC_transpr_LolD-like"/>
</dbReference>
<feature type="domain" description="DUF1990" evidence="2">
    <location>
        <begin position="1"/>
        <end position="96"/>
    </location>
</feature>
<dbReference type="Pfam" id="PF00005">
    <property type="entry name" value="ABC_tran"/>
    <property type="match status" value="1"/>
</dbReference>
<dbReference type="GO" id="GO:0016887">
    <property type="term" value="F:ATP hydrolysis activity"/>
    <property type="evidence" value="ECO:0007669"/>
    <property type="project" value="InterPro"/>
</dbReference>
<dbReference type="PANTHER" id="PTHR24220:SF685">
    <property type="entry name" value="ABC TRANSPORTER RELATED"/>
    <property type="match status" value="1"/>
</dbReference>
<dbReference type="Gene3D" id="3.40.50.300">
    <property type="entry name" value="P-loop containing nucleotide triphosphate hydrolases"/>
    <property type="match status" value="1"/>
</dbReference>
<gene>
    <name evidence="3" type="ORF">SHKM778_51400</name>
</gene>
<dbReference type="PANTHER" id="PTHR24220">
    <property type="entry name" value="IMPORT ATP-BINDING PROTEIN"/>
    <property type="match status" value="1"/>
</dbReference>
<dbReference type="Pfam" id="PF09348">
    <property type="entry name" value="DUF1990"/>
    <property type="match status" value="1"/>
</dbReference>
<evidence type="ECO:0000259" key="2">
    <source>
        <dbReference type="Pfam" id="PF09348"/>
    </source>
</evidence>
<dbReference type="GO" id="GO:0005524">
    <property type="term" value="F:ATP binding"/>
    <property type="evidence" value="ECO:0007669"/>
    <property type="project" value="InterPro"/>
</dbReference>
<dbReference type="EMBL" id="AP035768">
    <property type="protein sequence ID" value="BFO18752.1"/>
    <property type="molecule type" value="Genomic_DNA"/>
</dbReference>
<reference evidence="3" key="1">
    <citation type="submission" date="2024-06" db="EMBL/GenBank/DDBJ databases">
        <authorList>
            <consortium name="consrtm"/>
            <person name="Uemura M."/>
            <person name="Terahara T."/>
        </authorList>
    </citation>
    <scope>NUCLEOTIDE SEQUENCE</scope>
    <source>
        <strain evidence="3">KM77-8</strain>
    </source>
</reference>
<sequence length="309" mass="32412">MLRWEVKRRSGFTVAPADGGVLDARERGRYTVTAGRGRCVVREPVEVVAVVETANRCGFAYGTRRGHPVSGEEAFIVHREEDGRVLLTLRSLTRAAPAGPGARSSPFSCWPSSTSADAISVPCGSPGSGVRRLDLLRVRLRGRPTFDLGRQHAVLPGELALEQGEGADRLRAGMGRTARGLPSCAALGAGSACTTMIGALAGWAARRALHTVGVDQQRDPPGRRPAMSLTPAHVAVGLDHVHKTYGGDQPVVALDDVSAVFMRGTATAVMGPSGSGKSTLLHCAAGLDRPDSGTVRLGGPICRRCRRSG</sequence>
<feature type="domain" description="ABC transporter" evidence="1">
    <location>
        <begin position="254"/>
        <end position="299"/>
    </location>
</feature>
<reference evidence="3" key="2">
    <citation type="submission" date="2024-07" db="EMBL/GenBank/DDBJ databases">
        <title>Streptomyces haneummycinica sp. nov., a new antibiotic-producing actinobacterium isolated from marine sediment.</title>
        <authorList>
            <person name="Uemura M."/>
            <person name="Hamada M."/>
            <person name="Hirano S."/>
            <person name="Kobayashi K."/>
            <person name="Ohshiro T."/>
            <person name="Kobayashi T."/>
            <person name="Terahara T."/>
        </authorList>
    </citation>
    <scope>NUCLEOTIDE SEQUENCE</scope>
    <source>
        <strain evidence="3">KM77-8</strain>
    </source>
</reference>
<dbReference type="InterPro" id="IPR027417">
    <property type="entry name" value="P-loop_NTPase"/>
</dbReference>
<accession>A0AAT9HMR2</accession>
<proteinExistence type="predicted"/>
<name>A0AAT9HMR2_9ACTN</name>
<dbReference type="InterPro" id="IPR018960">
    <property type="entry name" value="DUF1990"/>
</dbReference>
<dbReference type="InterPro" id="IPR003439">
    <property type="entry name" value="ABC_transporter-like_ATP-bd"/>
</dbReference>